<evidence type="ECO:0000313" key="1">
    <source>
        <dbReference type="EMBL" id="QKU34552.1"/>
    </source>
</evidence>
<proteinExistence type="predicted"/>
<reference evidence="1" key="2">
    <citation type="journal article" date="2018" name="Nat. Commun.">
        <title>Tailed giant Tupanvirus possesses the most complete translational apparatus of the known virosphere.</title>
        <authorList>
            <person name="Abrahao J."/>
            <person name="Silva L."/>
            <person name="Silva L.S."/>
            <person name="Khalil J.Y.B."/>
            <person name="Rodrigues R."/>
            <person name="Arantes T."/>
            <person name="Assis F."/>
            <person name="Boratto P."/>
            <person name="Andrade M."/>
            <person name="Kroon E.G."/>
            <person name="Ribeiro B."/>
            <person name="Bergier I."/>
            <person name="Seligmann H."/>
            <person name="Ghigo E."/>
            <person name="Colson P."/>
            <person name="Levasseur A."/>
            <person name="Kroemer G."/>
            <person name="Raoult D."/>
            <person name="La Scola B."/>
        </authorList>
    </citation>
    <scope>NUCLEOTIDE SEQUENCE [LARGE SCALE GENOMIC DNA]</scope>
    <source>
        <strain evidence="1">Deep ocean</strain>
    </source>
</reference>
<dbReference type="GeneID" id="80517880"/>
<accession>A0A6N1NW16</accession>
<sequence length="67" mass="7726">MNNIVPEKIVELTRKDVVLPKPSDNHTRSLVTETTNNFYIVPNAGDPESNNVHVYSGPRRKVTYWSW</sequence>
<organism evidence="1">
    <name type="scientific">Tupanvirus deep ocean</name>
    <dbReference type="NCBI Taxonomy" id="2126984"/>
    <lineage>
        <taxon>Viruses</taxon>
        <taxon>Varidnaviria</taxon>
        <taxon>Bamfordvirae</taxon>
        <taxon>Nucleocytoviricota</taxon>
        <taxon>Megaviricetes</taxon>
        <taxon>Imitervirales</taxon>
        <taxon>Mimiviridae</taxon>
        <taxon>Megamimivirinae</taxon>
        <taxon>Tupanvirus</taxon>
        <taxon>Tupanvirus altamarinense</taxon>
    </lineage>
</organism>
<dbReference type="RefSeq" id="YP_010781189.1">
    <property type="nucleotide sequence ID" value="NC_075038.1"/>
</dbReference>
<name>A0A6N1NW16_9VIRU</name>
<protein>
    <submittedName>
        <fullName evidence="1">Putative ORFan</fullName>
    </submittedName>
</protein>
<dbReference type="KEGG" id="vg:80517880"/>
<reference evidence="1" key="1">
    <citation type="submission" date="2017-06" db="EMBL/GenBank/DDBJ databases">
        <authorList>
            <person name="Assis F.L."/>
            <person name="Abrahao J.S."/>
            <person name="Silva L."/>
            <person name="Khalil J.B."/>
            <person name="Rodrigues R."/>
            <person name="Silva L.S."/>
            <person name="Boratto P."/>
            <person name="Andrade M."/>
            <person name="Kroon E.G."/>
            <person name="Ribeiro B."/>
            <person name="Bergier I."/>
            <person name="Seligmann H."/>
            <person name="Ghigo E."/>
            <person name="Colson P."/>
            <person name="Levasseur A."/>
            <person name="Raoult D."/>
            <person name="Scola B.L."/>
        </authorList>
    </citation>
    <scope>NUCLEOTIDE SEQUENCE</scope>
    <source>
        <strain evidence="1">Deep ocean</strain>
    </source>
</reference>
<dbReference type="EMBL" id="MF405918">
    <property type="protein sequence ID" value="QKU34552.1"/>
    <property type="molecule type" value="Genomic_DNA"/>
</dbReference>